<evidence type="ECO:0000256" key="17">
    <source>
        <dbReference type="ARBA" id="ARBA00023264"/>
    </source>
</evidence>
<dbReference type="PROSITE" id="PS01315">
    <property type="entry name" value="CDS"/>
    <property type="match status" value="1"/>
</dbReference>
<evidence type="ECO:0000256" key="7">
    <source>
        <dbReference type="ARBA" id="ARBA00019373"/>
    </source>
</evidence>
<dbReference type="EC" id="2.7.7.41" evidence="6 18"/>
<evidence type="ECO:0000256" key="15">
    <source>
        <dbReference type="ARBA" id="ARBA00023136"/>
    </source>
</evidence>
<feature type="transmembrane region" description="Helical" evidence="20">
    <location>
        <begin position="82"/>
        <end position="115"/>
    </location>
</feature>
<evidence type="ECO:0000256" key="4">
    <source>
        <dbReference type="ARBA" id="ARBA00005189"/>
    </source>
</evidence>
<evidence type="ECO:0000313" key="21">
    <source>
        <dbReference type="EMBL" id="ROR81509.1"/>
    </source>
</evidence>
<dbReference type="UniPathway" id="UPA00557">
    <property type="reaction ID" value="UER00614"/>
</dbReference>
<comment type="pathway">
    <text evidence="3 18">Phospholipid metabolism; CDP-diacylglycerol biosynthesis; CDP-diacylglycerol from sn-glycerol 3-phosphate: step 3/3.</text>
</comment>
<dbReference type="Proteomes" id="UP000266915">
    <property type="component" value="Unassembled WGS sequence"/>
</dbReference>
<keyword evidence="11 18" id="KW-0812">Transmembrane</keyword>
<evidence type="ECO:0000256" key="13">
    <source>
        <dbReference type="ARBA" id="ARBA00022989"/>
    </source>
</evidence>
<sequence>MEDDVAPGRSSDPSKPEPGRSGKSGPQELRSQLKDRRAKFERQVDAKRADIERQVQATKAQFDATNERIEARVGRNLVNAILIGVAAGGIMLVSLIIFKVIFVVLASAVVAFATLELRKALEQTGRRVPAIPTVISAVAMQPAAFFLHDVWRWSVVLLGILLVIVWRVAEQAIASKRTDLPTLVRDLASGTFIQVYVPFLASFAVFLVAQPEGEWWTLAFLILVICVDVGAYVSGLSFGKHKMAPVISPNKTWEGFAGAGVVSVVAGVLLAILMLGVPWWVGVLLGLLLLGSATVGDLAESLIKRDIGVKDMSSWLPGHGGFLDRLDSILPSAVVAYVVFLLFGGLAV</sequence>
<keyword evidence="16" id="KW-0594">Phospholipid biosynthesis</keyword>
<keyword evidence="12 18" id="KW-0548">Nucleotidyltransferase</keyword>
<feature type="transmembrane region" description="Helical" evidence="20">
    <location>
        <begin position="329"/>
        <end position="347"/>
    </location>
</feature>
<evidence type="ECO:0000256" key="16">
    <source>
        <dbReference type="ARBA" id="ARBA00023209"/>
    </source>
</evidence>
<feature type="transmembrane region" description="Helical" evidence="20">
    <location>
        <begin position="256"/>
        <end position="281"/>
    </location>
</feature>
<feature type="transmembrane region" description="Helical" evidence="20">
    <location>
        <begin position="215"/>
        <end position="235"/>
    </location>
</feature>
<evidence type="ECO:0000256" key="1">
    <source>
        <dbReference type="ARBA" id="ARBA00001698"/>
    </source>
</evidence>
<dbReference type="AlphaFoldDB" id="A0A3N2C1Z3"/>
<keyword evidence="15 20" id="KW-0472">Membrane</keyword>
<comment type="catalytic activity">
    <reaction evidence="1 18">
        <text>a 1,2-diacyl-sn-glycero-3-phosphate + CTP + H(+) = a CDP-1,2-diacyl-sn-glycerol + diphosphate</text>
        <dbReference type="Rhea" id="RHEA:16229"/>
        <dbReference type="ChEBI" id="CHEBI:15378"/>
        <dbReference type="ChEBI" id="CHEBI:33019"/>
        <dbReference type="ChEBI" id="CHEBI:37563"/>
        <dbReference type="ChEBI" id="CHEBI:58332"/>
        <dbReference type="ChEBI" id="CHEBI:58608"/>
        <dbReference type="EC" id="2.7.7.41"/>
    </reaction>
</comment>
<keyword evidence="22" id="KW-1185">Reference proteome</keyword>
<gene>
    <name evidence="21" type="ORF">EDD42_1571</name>
</gene>
<evidence type="ECO:0000256" key="11">
    <source>
        <dbReference type="ARBA" id="ARBA00022692"/>
    </source>
</evidence>
<evidence type="ECO:0000256" key="9">
    <source>
        <dbReference type="ARBA" id="ARBA00022516"/>
    </source>
</evidence>
<keyword evidence="9" id="KW-0444">Lipid biosynthesis</keyword>
<evidence type="ECO:0000256" key="3">
    <source>
        <dbReference type="ARBA" id="ARBA00005119"/>
    </source>
</evidence>
<keyword evidence="8" id="KW-1003">Cell membrane</keyword>
<organism evidence="21 22">
    <name type="scientific">Plantibacter flavus</name>
    <dbReference type="NCBI Taxonomy" id="150123"/>
    <lineage>
        <taxon>Bacteria</taxon>
        <taxon>Bacillati</taxon>
        <taxon>Actinomycetota</taxon>
        <taxon>Actinomycetes</taxon>
        <taxon>Micrococcales</taxon>
        <taxon>Microbacteriaceae</taxon>
        <taxon>Plantibacter</taxon>
    </lineage>
</organism>
<evidence type="ECO:0000313" key="22">
    <source>
        <dbReference type="Proteomes" id="UP000266915"/>
    </source>
</evidence>
<reference evidence="21 22" key="1">
    <citation type="submission" date="2018-11" db="EMBL/GenBank/DDBJ databases">
        <title>Sequencing the genomes of 1000 actinobacteria strains.</title>
        <authorList>
            <person name="Klenk H.-P."/>
        </authorList>
    </citation>
    <scope>NUCLEOTIDE SEQUENCE [LARGE SCALE GENOMIC DNA]</scope>
    <source>
        <strain evidence="21 22">DSM 14012</strain>
    </source>
</reference>
<dbReference type="EMBL" id="RKHL01000001">
    <property type="protein sequence ID" value="ROR81509.1"/>
    <property type="molecule type" value="Genomic_DNA"/>
</dbReference>
<evidence type="ECO:0000256" key="5">
    <source>
        <dbReference type="ARBA" id="ARBA00010185"/>
    </source>
</evidence>
<comment type="subcellular location">
    <subcellularLocation>
        <location evidence="2">Cell membrane</location>
        <topology evidence="2">Multi-pass membrane protein</topology>
    </subcellularLocation>
</comment>
<feature type="transmembrane region" description="Helical" evidence="20">
    <location>
        <begin position="190"/>
        <end position="209"/>
    </location>
</feature>
<dbReference type="GO" id="GO:0004605">
    <property type="term" value="F:phosphatidate cytidylyltransferase activity"/>
    <property type="evidence" value="ECO:0007669"/>
    <property type="project" value="UniProtKB-EC"/>
</dbReference>
<evidence type="ECO:0000256" key="12">
    <source>
        <dbReference type="ARBA" id="ARBA00022695"/>
    </source>
</evidence>
<keyword evidence="13 20" id="KW-1133">Transmembrane helix</keyword>
<keyword evidence="17" id="KW-1208">Phospholipid metabolism</keyword>
<feature type="transmembrane region" description="Helical" evidence="20">
    <location>
        <begin position="150"/>
        <end position="169"/>
    </location>
</feature>
<dbReference type="GO" id="GO:0016024">
    <property type="term" value="P:CDP-diacylglycerol biosynthetic process"/>
    <property type="evidence" value="ECO:0007669"/>
    <property type="project" value="UniProtKB-UniPathway"/>
</dbReference>
<accession>A0A3N2C1Z3</accession>
<proteinExistence type="inferred from homology"/>
<protein>
    <recommendedName>
        <fullName evidence="7 18">Phosphatidate cytidylyltransferase</fullName>
        <ecNumber evidence="6 18">2.7.7.41</ecNumber>
    </recommendedName>
</protein>
<comment type="similarity">
    <text evidence="5 18">Belongs to the CDS family.</text>
</comment>
<dbReference type="PANTHER" id="PTHR46382">
    <property type="entry name" value="PHOSPHATIDATE CYTIDYLYLTRANSFERASE"/>
    <property type="match status" value="1"/>
</dbReference>
<dbReference type="InterPro" id="IPR000374">
    <property type="entry name" value="PC_trans"/>
</dbReference>
<name>A0A3N2C1Z3_9MICO</name>
<feature type="region of interest" description="Disordered" evidence="19">
    <location>
        <begin position="1"/>
        <end position="44"/>
    </location>
</feature>
<dbReference type="GO" id="GO:0005886">
    <property type="term" value="C:plasma membrane"/>
    <property type="evidence" value="ECO:0007669"/>
    <property type="project" value="UniProtKB-SubCell"/>
</dbReference>
<keyword evidence="14" id="KW-0443">Lipid metabolism</keyword>
<comment type="caution">
    <text evidence="21">The sequence shown here is derived from an EMBL/GenBank/DDBJ whole genome shotgun (WGS) entry which is preliminary data.</text>
</comment>
<dbReference type="Pfam" id="PF01148">
    <property type="entry name" value="CTP_transf_1"/>
    <property type="match status" value="1"/>
</dbReference>
<evidence type="ECO:0000256" key="18">
    <source>
        <dbReference type="RuleBase" id="RU003938"/>
    </source>
</evidence>
<dbReference type="RefSeq" id="WP_234993946.1">
    <property type="nucleotide sequence ID" value="NZ_FXAP01000001.1"/>
</dbReference>
<evidence type="ECO:0000256" key="20">
    <source>
        <dbReference type="SAM" id="Phobius"/>
    </source>
</evidence>
<keyword evidence="10 18" id="KW-0808">Transferase</keyword>
<feature type="compositionally biased region" description="Basic and acidic residues" evidence="19">
    <location>
        <begin position="31"/>
        <end position="44"/>
    </location>
</feature>
<evidence type="ECO:0000256" key="14">
    <source>
        <dbReference type="ARBA" id="ARBA00023098"/>
    </source>
</evidence>
<evidence type="ECO:0000256" key="10">
    <source>
        <dbReference type="ARBA" id="ARBA00022679"/>
    </source>
</evidence>
<evidence type="ECO:0000256" key="8">
    <source>
        <dbReference type="ARBA" id="ARBA00022475"/>
    </source>
</evidence>
<evidence type="ECO:0000256" key="19">
    <source>
        <dbReference type="SAM" id="MobiDB-lite"/>
    </source>
</evidence>
<evidence type="ECO:0000256" key="6">
    <source>
        <dbReference type="ARBA" id="ARBA00012487"/>
    </source>
</evidence>
<comment type="pathway">
    <text evidence="4">Lipid metabolism.</text>
</comment>
<evidence type="ECO:0000256" key="2">
    <source>
        <dbReference type="ARBA" id="ARBA00004651"/>
    </source>
</evidence>
<dbReference type="PANTHER" id="PTHR46382:SF1">
    <property type="entry name" value="PHOSPHATIDATE CYTIDYLYLTRANSFERASE"/>
    <property type="match status" value="1"/>
</dbReference>